<evidence type="ECO:0000256" key="1">
    <source>
        <dbReference type="SAM" id="MobiDB-lite"/>
    </source>
</evidence>
<accession>A0ABW3RQY8</accession>
<dbReference type="Proteomes" id="UP001597205">
    <property type="component" value="Unassembled WGS sequence"/>
</dbReference>
<comment type="caution">
    <text evidence="3">The sequence shown here is derived from an EMBL/GenBank/DDBJ whole genome shotgun (WGS) entry which is preliminary data.</text>
</comment>
<sequence>MAHAQHKETRKISKVSGISVSSGIKAKFIKSSRNEVVVDVSRADLLPKIETNVKGGTLVVRVKPNSHIQNSGTLNVTVYSNSAINSISLSSAGSLEILEPIDAINFTANLSSAGKLKAGRIAATSATIDLSSSGKMTGELKAEKVSINSSSSGEVTLVGKSKTLNVNMSSSGEVNLENFNTGSLTVNGSSGGKLSVDVSNAITANVSSGARVVYSGNPSNKNVNHSSGGSVSSR</sequence>
<feature type="compositionally biased region" description="Low complexity" evidence="1">
    <location>
        <begin position="219"/>
        <end position="234"/>
    </location>
</feature>
<gene>
    <name evidence="3" type="ORF">ACFQ2C_17525</name>
</gene>
<dbReference type="Gene3D" id="2.160.20.120">
    <property type="match status" value="1"/>
</dbReference>
<reference evidence="4" key="1">
    <citation type="journal article" date="2019" name="Int. J. Syst. Evol. Microbiol.">
        <title>The Global Catalogue of Microorganisms (GCM) 10K type strain sequencing project: providing services to taxonomists for standard genome sequencing and annotation.</title>
        <authorList>
            <consortium name="The Broad Institute Genomics Platform"/>
            <consortium name="The Broad Institute Genome Sequencing Center for Infectious Disease"/>
            <person name="Wu L."/>
            <person name="Ma J."/>
        </authorList>
    </citation>
    <scope>NUCLEOTIDE SEQUENCE [LARGE SCALE GENOMIC DNA]</scope>
    <source>
        <strain evidence="4">CCUG 52468</strain>
    </source>
</reference>
<dbReference type="RefSeq" id="WP_380898714.1">
    <property type="nucleotide sequence ID" value="NZ_JBHTKY010000040.1"/>
</dbReference>
<dbReference type="EMBL" id="JBHTKY010000040">
    <property type="protein sequence ID" value="MFD1167403.1"/>
    <property type="molecule type" value="Genomic_DNA"/>
</dbReference>
<proteinExistence type="predicted"/>
<dbReference type="Pfam" id="PF10988">
    <property type="entry name" value="DUF2807"/>
    <property type="match status" value="1"/>
</dbReference>
<name>A0ABW3RQY8_9SPHI</name>
<organism evidence="3 4">
    <name type="scientific">Sphingobacterium daejeonense</name>
    <dbReference type="NCBI Taxonomy" id="371142"/>
    <lineage>
        <taxon>Bacteria</taxon>
        <taxon>Pseudomonadati</taxon>
        <taxon>Bacteroidota</taxon>
        <taxon>Sphingobacteriia</taxon>
        <taxon>Sphingobacteriales</taxon>
        <taxon>Sphingobacteriaceae</taxon>
        <taxon>Sphingobacterium</taxon>
    </lineage>
</organism>
<feature type="region of interest" description="Disordered" evidence="1">
    <location>
        <begin position="213"/>
        <end position="234"/>
    </location>
</feature>
<feature type="domain" description="Putative auto-transporter adhesin head GIN" evidence="2">
    <location>
        <begin position="17"/>
        <end position="218"/>
    </location>
</feature>
<protein>
    <submittedName>
        <fullName evidence="3">Head GIN domain-containing protein</fullName>
    </submittedName>
</protein>
<evidence type="ECO:0000313" key="3">
    <source>
        <dbReference type="EMBL" id="MFD1167403.1"/>
    </source>
</evidence>
<evidence type="ECO:0000313" key="4">
    <source>
        <dbReference type="Proteomes" id="UP001597205"/>
    </source>
</evidence>
<evidence type="ECO:0000259" key="2">
    <source>
        <dbReference type="Pfam" id="PF10988"/>
    </source>
</evidence>
<keyword evidence="4" id="KW-1185">Reference proteome</keyword>
<dbReference type="InterPro" id="IPR021255">
    <property type="entry name" value="DUF2807"/>
</dbReference>